<dbReference type="RefSeq" id="XP_021886796.1">
    <property type="nucleotide sequence ID" value="XM_022028367.1"/>
</dbReference>
<evidence type="ECO:0000313" key="2">
    <source>
        <dbReference type="EMBL" id="ORZ29123.1"/>
    </source>
</evidence>
<comment type="caution">
    <text evidence="2">The sequence shown here is derived from an EMBL/GenBank/DDBJ whole genome shotgun (WGS) entry which is preliminary data.</text>
</comment>
<evidence type="ECO:0000313" key="3">
    <source>
        <dbReference type="Proteomes" id="UP000193648"/>
    </source>
</evidence>
<dbReference type="Proteomes" id="UP000193648">
    <property type="component" value="Unassembled WGS sequence"/>
</dbReference>
<dbReference type="InParanoid" id="A0A1Y2H5Z5"/>
<feature type="region of interest" description="Disordered" evidence="1">
    <location>
        <begin position="111"/>
        <end position="138"/>
    </location>
</feature>
<proteinExistence type="predicted"/>
<dbReference type="AlphaFoldDB" id="A0A1Y2H5Z5"/>
<keyword evidence="3" id="KW-1185">Reference proteome</keyword>
<accession>A0A1Y2H5Z5</accession>
<sequence length="153" mass="17093">MPDINKVLINEDVDMDAPPEIGSGSTPIGSLLVANFVVDTMENVVELGNNAELDIKHATMPLRSYRLQKEVTLKKKPLMFLRYNDASELANQRAQIQDALVGQIKELNSSINSNNQSIDGEDGREKLERRQKRSRYKGAEAVDDKGVFFVDSD</sequence>
<gene>
    <name evidence="2" type="ORF">BCR41DRAFT_391534</name>
</gene>
<evidence type="ECO:0000256" key="1">
    <source>
        <dbReference type="SAM" id="MobiDB-lite"/>
    </source>
</evidence>
<dbReference type="GeneID" id="33570210"/>
<reference evidence="2 3" key="1">
    <citation type="submission" date="2016-07" db="EMBL/GenBank/DDBJ databases">
        <title>Pervasive Adenine N6-methylation of Active Genes in Fungi.</title>
        <authorList>
            <consortium name="DOE Joint Genome Institute"/>
            <person name="Mondo S.J."/>
            <person name="Dannebaum R.O."/>
            <person name="Kuo R.C."/>
            <person name="Labutti K."/>
            <person name="Haridas S."/>
            <person name="Kuo A."/>
            <person name="Salamov A."/>
            <person name="Ahrendt S.R."/>
            <person name="Lipzen A."/>
            <person name="Sullivan W."/>
            <person name="Andreopoulos W.B."/>
            <person name="Clum A."/>
            <person name="Lindquist E."/>
            <person name="Daum C."/>
            <person name="Ramamoorthy G.K."/>
            <person name="Gryganskyi A."/>
            <person name="Culley D."/>
            <person name="Magnuson J.K."/>
            <person name="James T.Y."/>
            <person name="O'Malley M.A."/>
            <person name="Stajich J.E."/>
            <person name="Spatafora J.W."/>
            <person name="Visel A."/>
            <person name="Grigoriev I.V."/>
        </authorList>
    </citation>
    <scope>NUCLEOTIDE SEQUENCE [LARGE SCALE GENOMIC DNA]</scope>
    <source>
        <strain evidence="2 3">NRRL 3116</strain>
    </source>
</reference>
<dbReference type="EMBL" id="MCFF01000001">
    <property type="protein sequence ID" value="ORZ29123.1"/>
    <property type="molecule type" value="Genomic_DNA"/>
</dbReference>
<organism evidence="2 3">
    <name type="scientific">Lobosporangium transversale</name>
    <dbReference type="NCBI Taxonomy" id="64571"/>
    <lineage>
        <taxon>Eukaryota</taxon>
        <taxon>Fungi</taxon>
        <taxon>Fungi incertae sedis</taxon>
        <taxon>Mucoromycota</taxon>
        <taxon>Mortierellomycotina</taxon>
        <taxon>Mortierellomycetes</taxon>
        <taxon>Mortierellales</taxon>
        <taxon>Mortierellaceae</taxon>
        <taxon>Lobosporangium</taxon>
    </lineage>
</organism>
<name>A0A1Y2H5Z5_9FUNG</name>
<protein>
    <submittedName>
        <fullName evidence="2">Uncharacterized protein</fullName>
    </submittedName>
</protein>